<evidence type="ECO:0000256" key="3">
    <source>
        <dbReference type="ARBA" id="ARBA00022475"/>
    </source>
</evidence>
<feature type="transmembrane region" description="Helical" evidence="7">
    <location>
        <begin position="189"/>
        <end position="211"/>
    </location>
</feature>
<feature type="transmembrane region" description="Helical" evidence="7">
    <location>
        <begin position="114"/>
        <end position="132"/>
    </location>
</feature>
<dbReference type="Gene3D" id="1.10.3720.10">
    <property type="entry name" value="MetI-like"/>
    <property type="match status" value="1"/>
</dbReference>
<dbReference type="InterPro" id="IPR000515">
    <property type="entry name" value="MetI-like"/>
</dbReference>
<gene>
    <name evidence="9" type="ORF">EV132_13316</name>
    <name evidence="10" type="ORF">N2599_35860</name>
</gene>
<evidence type="ECO:0000256" key="1">
    <source>
        <dbReference type="ARBA" id="ARBA00004651"/>
    </source>
</evidence>
<keyword evidence="6 7" id="KW-0472">Membrane</keyword>
<protein>
    <submittedName>
        <fullName evidence="10">ABC transporter permease subunit</fullName>
    </submittedName>
    <submittedName>
        <fullName evidence="9">NitT/TauT family transport system permease protein</fullName>
    </submittedName>
</protein>
<keyword evidence="5 7" id="KW-1133">Transmembrane helix</keyword>
<geneLocation type="plasmid" evidence="10 12">
    <name>pWSM1592_2</name>
</geneLocation>
<dbReference type="RefSeq" id="WP_051336656.1">
    <property type="nucleotide sequence ID" value="NZ_CP104145.1"/>
</dbReference>
<dbReference type="GO" id="GO:0005886">
    <property type="term" value="C:plasma membrane"/>
    <property type="evidence" value="ECO:0007669"/>
    <property type="project" value="UniProtKB-SubCell"/>
</dbReference>
<evidence type="ECO:0000313" key="12">
    <source>
        <dbReference type="Proteomes" id="UP001060123"/>
    </source>
</evidence>
<keyword evidence="4 7" id="KW-0812">Transmembrane</keyword>
<dbReference type="PANTHER" id="PTHR30151:SF38">
    <property type="entry name" value="ALIPHATIC SULFONATES TRANSPORT PERMEASE PROTEIN SSUC-RELATED"/>
    <property type="match status" value="1"/>
</dbReference>
<dbReference type="CDD" id="cd06261">
    <property type="entry name" value="TM_PBP2"/>
    <property type="match status" value="1"/>
</dbReference>
<evidence type="ECO:0000256" key="5">
    <source>
        <dbReference type="ARBA" id="ARBA00022989"/>
    </source>
</evidence>
<feature type="transmembrane region" description="Helical" evidence="7">
    <location>
        <begin position="232"/>
        <end position="253"/>
    </location>
</feature>
<keyword evidence="12" id="KW-1185">Reference proteome</keyword>
<keyword evidence="10" id="KW-0614">Plasmid</keyword>
<evidence type="ECO:0000259" key="8">
    <source>
        <dbReference type="PROSITE" id="PS50928"/>
    </source>
</evidence>
<dbReference type="GO" id="GO:0055085">
    <property type="term" value="P:transmembrane transport"/>
    <property type="evidence" value="ECO:0007669"/>
    <property type="project" value="InterPro"/>
</dbReference>
<comment type="similarity">
    <text evidence="7">Belongs to the binding-protein-dependent transport system permease family.</text>
</comment>
<dbReference type="AlphaFoldDB" id="A0A4R3PW77"/>
<dbReference type="Pfam" id="PF00528">
    <property type="entry name" value="BPD_transp_1"/>
    <property type="match status" value="1"/>
</dbReference>
<evidence type="ECO:0000256" key="4">
    <source>
        <dbReference type="ARBA" id="ARBA00022692"/>
    </source>
</evidence>
<dbReference type="EMBL" id="SMBH01000033">
    <property type="protein sequence ID" value="TCU06073.1"/>
    <property type="molecule type" value="Genomic_DNA"/>
</dbReference>
<reference evidence="10" key="2">
    <citation type="submission" date="2022-09" db="EMBL/GenBank/DDBJ databases">
        <title>Australian commercial rhizobial inoculants.</title>
        <authorList>
            <person name="Kohlmeier M.G."/>
            <person name="O'Hara G.W."/>
            <person name="Colombi E."/>
            <person name="Ramsay J.P."/>
            <person name="Terpolilli J."/>
        </authorList>
    </citation>
    <scope>NUCLEOTIDE SEQUENCE</scope>
    <source>
        <strain evidence="10">WSM1592</strain>
        <plasmid evidence="10">pWSM1592_2</plasmid>
    </source>
</reference>
<sequence>MSQLTVTIEDEAAAPRFTFPRGLVIPVILVAAWELAFRVGGFQSDSLAAPGGVAVALVRGLASGEILQATGQTLSAAMLGLAIAGVIGLVMGVFRGLFWRLDYVLDVTTEALRPIPSSALIPVMILIFGFGYRLESACVAFSCTWTIFILTRTAVMGVEPRLMEVAKVLQLGLIDRTFKIILPAALPRIFVAFRLAAGLALVVAVTCEVTANPLGMGFEMMSASQSLRPQLTLAYLVWIGLIGWSLNAILVYAQHRFFGPAASIGAAK</sequence>
<dbReference type="PANTHER" id="PTHR30151">
    <property type="entry name" value="ALKANE SULFONATE ABC TRANSPORTER-RELATED, MEMBRANE SUBUNIT"/>
    <property type="match status" value="1"/>
</dbReference>
<dbReference type="Proteomes" id="UP000294576">
    <property type="component" value="Unassembled WGS sequence"/>
</dbReference>
<accession>A0A4R3PW77</accession>
<evidence type="ECO:0000313" key="10">
    <source>
        <dbReference type="EMBL" id="UWU19177.1"/>
    </source>
</evidence>
<name>A0A4R3PW77_RHISU</name>
<evidence type="ECO:0000313" key="9">
    <source>
        <dbReference type="EMBL" id="TCU06073.1"/>
    </source>
</evidence>
<keyword evidence="2 7" id="KW-0813">Transport</keyword>
<dbReference type="PROSITE" id="PS50928">
    <property type="entry name" value="ABC_TM1"/>
    <property type="match status" value="1"/>
</dbReference>
<evidence type="ECO:0000313" key="11">
    <source>
        <dbReference type="Proteomes" id="UP000294576"/>
    </source>
</evidence>
<reference evidence="9 11" key="1">
    <citation type="submission" date="2019-03" db="EMBL/GenBank/DDBJ databases">
        <title>Genomic Encyclopedia of Type Strains, Phase IV (KMG-V): Genome sequencing to study the core and pangenomes of soil and plant-associated prokaryotes.</title>
        <authorList>
            <person name="Whitman W."/>
        </authorList>
    </citation>
    <scope>NUCLEOTIDE SEQUENCE [LARGE SCALE GENOMIC DNA]</scope>
    <source>
        <strain evidence="9 11">Hc14</strain>
    </source>
</reference>
<organism evidence="9 11">
    <name type="scientific">Rhizobium sullae</name>
    <name type="common">Rhizobium hedysari</name>
    <dbReference type="NCBI Taxonomy" id="50338"/>
    <lineage>
        <taxon>Bacteria</taxon>
        <taxon>Pseudomonadati</taxon>
        <taxon>Pseudomonadota</taxon>
        <taxon>Alphaproteobacteria</taxon>
        <taxon>Hyphomicrobiales</taxon>
        <taxon>Rhizobiaceae</taxon>
        <taxon>Rhizobium/Agrobacterium group</taxon>
        <taxon>Rhizobium</taxon>
    </lineage>
</organism>
<evidence type="ECO:0000256" key="7">
    <source>
        <dbReference type="RuleBase" id="RU363032"/>
    </source>
</evidence>
<evidence type="ECO:0000256" key="6">
    <source>
        <dbReference type="ARBA" id="ARBA00023136"/>
    </source>
</evidence>
<proteinExistence type="inferred from homology"/>
<feature type="transmembrane region" description="Helical" evidence="7">
    <location>
        <begin position="74"/>
        <end position="94"/>
    </location>
</feature>
<dbReference type="SUPFAM" id="SSF161098">
    <property type="entry name" value="MetI-like"/>
    <property type="match status" value="1"/>
</dbReference>
<dbReference type="InterPro" id="IPR035906">
    <property type="entry name" value="MetI-like_sf"/>
</dbReference>
<dbReference type="Proteomes" id="UP001060123">
    <property type="component" value="Plasmid pWSM1592_2"/>
</dbReference>
<feature type="domain" description="ABC transmembrane type-1" evidence="8">
    <location>
        <begin position="70"/>
        <end position="250"/>
    </location>
</feature>
<evidence type="ECO:0000256" key="2">
    <source>
        <dbReference type="ARBA" id="ARBA00022448"/>
    </source>
</evidence>
<keyword evidence="3" id="KW-1003">Cell membrane</keyword>
<comment type="subcellular location">
    <subcellularLocation>
        <location evidence="1 7">Cell membrane</location>
        <topology evidence="1 7">Multi-pass membrane protein</topology>
    </subcellularLocation>
</comment>
<dbReference type="EMBL" id="CP104145">
    <property type="protein sequence ID" value="UWU19177.1"/>
    <property type="molecule type" value="Genomic_DNA"/>
</dbReference>